<name>A0A517YH24_9BACT</name>
<gene>
    <name evidence="1" type="ORF">ETAA8_46500</name>
</gene>
<dbReference type="AlphaFoldDB" id="A0A517YH24"/>
<dbReference type="KEGG" id="aagg:ETAA8_46500"/>
<sequence length="116" mass="13173">MPMPTPEELDLWSRSYIPGQARCVDGVFSAHFNAVSWFPQATDAEIVALIEAGFKGEPVKAVARFLAAENPAREIEFVLRRAADGFEYEIDMDPLTSMAWIRRERPHLLRDQHEAT</sequence>
<evidence type="ECO:0000313" key="1">
    <source>
        <dbReference type="EMBL" id="QDU29536.1"/>
    </source>
</evidence>
<dbReference type="OrthoDB" id="10012488at2"/>
<organism evidence="1 2">
    <name type="scientific">Anatilimnocola aggregata</name>
    <dbReference type="NCBI Taxonomy" id="2528021"/>
    <lineage>
        <taxon>Bacteria</taxon>
        <taxon>Pseudomonadati</taxon>
        <taxon>Planctomycetota</taxon>
        <taxon>Planctomycetia</taxon>
        <taxon>Pirellulales</taxon>
        <taxon>Pirellulaceae</taxon>
        <taxon>Anatilimnocola</taxon>
    </lineage>
</organism>
<dbReference type="EMBL" id="CP036274">
    <property type="protein sequence ID" value="QDU29536.1"/>
    <property type="molecule type" value="Genomic_DNA"/>
</dbReference>
<keyword evidence="2" id="KW-1185">Reference proteome</keyword>
<protein>
    <submittedName>
        <fullName evidence="1">Uncharacterized protein</fullName>
    </submittedName>
</protein>
<proteinExistence type="predicted"/>
<dbReference type="Proteomes" id="UP000315017">
    <property type="component" value="Chromosome"/>
</dbReference>
<reference evidence="1 2" key="1">
    <citation type="submission" date="2019-02" db="EMBL/GenBank/DDBJ databases">
        <title>Deep-cultivation of Planctomycetes and their phenomic and genomic characterization uncovers novel biology.</title>
        <authorList>
            <person name="Wiegand S."/>
            <person name="Jogler M."/>
            <person name="Boedeker C."/>
            <person name="Pinto D."/>
            <person name="Vollmers J."/>
            <person name="Rivas-Marin E."/>
            <person name="Kohn T."/>
            <person name="Peeters S.H."/>
            <person name="Heuer A."/>
            <person name="Rast P."/>
            <person name="Oberbeckmann S."/>
            <person name="Bunk B."/>
            <person name="Jeske O."/>
            <person name="Meyerdierks A."/>
            <person name="Storesund J.E."/>
            <person name="Kallscheuer N."/>
            <person name="Luecker S."/>
            <person name="Lage O.M."/>
            <person name="Pohl T."/>
            <person name="Merkel B.J."/>
            <person name="Hornburger P."/>
            <person name="Mueller R.-W."/>
            <person name="Bruemmer F."/>
            <person name="Labrenz M."/>
            <person name="Spormann A.M."/>
            <person name="Op den Camp H."/>
            <person name="Overmann J."/>
            <person name="Amann R."/>
            <person name="Jetten M.S.M."/>
            <person name="Mascher T."/>
            <person name="Medema M.H."/>
            <person name="Devos D.P."/>
            <person name="Kaster A.-K."/>
            <person name="Ovreas L."/>
            <person name="Rohde M."/>
            <person name="Galperin M.Y."/>
            <person name="Jogler C."/>
        </authorList>
    </citation>
    <scope>NUCLEOTIDE SEQUENCE [LARGE SCALE GENOMIC DNA]</scope>
    <source>
        <strain evidence="1 2">ETA_A8</strain>
    </source>
</reference>
<dbReference type="RefSeq" id="WP_145093486.1">
    <property type="nucleotide sequence ID" value="NZ_CP036274.1"/>
</dbReference>
<accession>A0A517YH24</accession>
<evidence type="ECO:0000313" key="2">
    <source>
        <dbReference type="Proteomes" id="UP000315017"/>
    </source>
</evidence>